<keyword evidence="2" id="KW-1185">Reference proteome</keyword>
<organism evidence="1 2">
    <name type="scientific">Teladorsagia circumcincta</name>
    <name type="common">Brown stomach worm</name>
    <name type="synonym">Ostertagia circumcincta</name>
    <dbReference type="NCBI Taxonomy" id="45464"/>
    <lineage>
        <taxon>Eukaryota</taxon>
        <taxon>Metazoa</taxon>
        <taxon>Ecdysozoa</taxon>
        <taxon>Nematoda</taxon>
        <taxon>Chromadorea</taxon>
        <taxon>Rhabditida</taxon>
        <taxon>Rhabditina</taxon>
        <taxon>Rhabditomorpha</taxon>
        <taxon>Strongyloidea</taxon>
        <taxon>Trichostrongylidae</taxon>
        <taxon>Teladorsagia</taxon>
    </lineage>
</organism>
<evidence type="ECO:0000313" key="1">
    <source>
        <dbReference type="EMBL" id="PIO63583.1"/>
    </source>
</evidence>
<reference evidence="1 2" key="1">
    <citation type="submission" date="2015-09" db="EMBL/GenBank/DDBJ databases">
        <title>Draft genome of the parasitic nematode Teladorsagia circumcincta isolate WARC Sus (inbred).</title>
        <authorList>
            <person name="Mitreva M."/>
        </authorList>
    </citation>
    <scope>NUCLEOTIDE SEQUENCE [LARGE SCALE GENOMIC DNA]</scope>
    <source>
        <strain evidence="1 2">S</strain>
    </source>
</reference>
<evidence type="ECO:0000313" key="2">
    <source>
        <dbReference type="Proteomes" id="UP000230423"/>
    </source>
</evidence>
<name>A0A2G9U026_TELCI</name>
<protein>
    <submittedName>
        <fullName evidence="1">Uncharacterized protein</fullName>
    </submittedName>
</protein>
<accession>A0A2G9U026</accession>
<gene>
    <name evidence="1" type="ORF">TELCIR_14811</name>
</gene>
<proteinExistence type="predicted"/>
<dbReference type="EMBL" id="KZ350745">
    <property type="protein sequence ID" value="PIO63583.1"/>
    <property type="molecule type" value="Genomic_DNA"/>
</dbReference>
<sequence length="37" mass="4478">MTFRLTQLTHKWLQNLLQRFNKCSQVRRQCGSRGERG</sequence>
<dbReference type="AlphaFoldDB" id="A0A2G9U026"/>
<dbReference type="Proteomes" id="UP000230423">
    <property type="component" value="Unassembled WGS sequence"/>
</dbReference>